<dbReference type="GO" id="GO:0009294">
    <property type="term" value="P:DNA-mediated transformation"/>
    <property type="evidence" value="ECO:0007669"/>
    <property type="project" value="InterPro"/>
</dbReference>
<keyword evidence="5" id="KW-1185">Reference proteome</keyword>
<dbReference type="InterPro" id="IPR057666">
    <property type="entry name" value="DrpA_SLOG"/>
</dbReference>
<protein>
    <submittedName>
        <fullName evidence="4">DNA-protecting protein DprA</fullName>
    </submittedName>
</protein>
<feature type="domain" description="DprA winged helix" evidence="3">
    <location>
        <begin position="305"/>
        <end position="353"/>
    </location>
</feature>
<evidence type="ECO:0000313" key="5">
    <source>
        <dbReference type="Proteomes" id="UP000563151"/>
    </source>
</evidence>
<dbReference type="PANTHER" id="PTHR43022:SF1">
    <property type="entry name" value="PROTEIN SMF"/>
    <property type="match status" value="1"/>
</dbReference>
<evidence type="ECO:0000259" key="2">
    <source>
        <dbReference type="Pfam" id="PF02481"/>
    </source>
</evidence>
<feature type="domain" description="Smf/DprA SLOG" evidence="2">
    <location>
        <begin position="79"/>
        <end position="287"/>
    </location>
</feature>
<evidence type="ECO:0000259" key="3">
    <source>
        <dbReference type="Pfam" id="PF17782"/>
    </source>
</evidence>
<dbReference type="NCBIfam" id="TIGR00732">
    <property type="entry name" value="dprA"/>
    <property type="match status" value="1"/>
</dbReference>
<name>A0A923J1K9_CLOTT</name>
<dbReference type="InterPro" id="IPR041614">
    <property type="entry name" value="DprA_WH"/>
</dbReference>
<proteinExistence type="inferred from homology"/>
<reference evidence="4 5" key="1">
    <citation type="submission" date="2020-04" db="EMBL/GenBank/DDBJ databases">
        <title>Genomic insights into acetone-butanol-ethanol (ABE) fermentation by sequencing solventogenic clostridia strains.</title>
        <authorList>
            <person name="Brown S."/>
        </authorList>
    </citation>
    <scope>NUCLEOTIDE SEQUENCE [LARGE SCALE GENOMIC DNA]</scope>
    <source>
        <strain evidence="4 5">DJ011</strain>
    </source>
</reference>
<comment type="similarity">
    <text evidence="1">Belongs to the DprA/Smf family.</text>
</comment>
<dbReference type="Proteomes" id="UP000563151">
    <property type="component" value="Unassembled WGS sequence"/>
</dbReference>
<accession>A0A923J1K9</accession>
<dbReference type="AlphaFoldDB" id="A0A923J1K9"/>
<dbReference type="InterPro" id="IPR036388">
    <property type="entry name" value="WH-like_DNA-bd_sf"/>
</dbReference>
<dbReference type="InterPro" id="IPR003488">
    <property type="entry name" value="DprA"/>
</dbReference>
<dbReference type="Pfam" id="PF02481">
    <property type="entry name" value="DNA_processg_A"/>
    <property type="match status" value="1"/>
</dbReference>
<gene>
    <name evidence="4" type="primary">dprA</name>
    <name evidence="4" type="ORF">HGG79_14140</name>
</gene>
<comment type="caution">
    <text evidence="4">The sequence shown here is derived from an EMBL/GenBank/DDBJ whole genome shotgun (WGS) entry which is preliminary data.</text>
</comment>
<dbReference type="PANTHER" id="PTHR43022">
    <property type="entry name" value="PROTEIN SMF"/>
    <property type="match status" value="1"/>
</dbReference>
<dbReference type="EMBL" id="JAAZWO010000019">
    <property type="protein sequence ID" value="MBC2398904.1"/>
    <property type="molecule type" value="Genomic_DNA"/>
</dbReference>
<evidence type="ECO:0000256" key="1">
    <source>
        <dbReference type="ARBA" id="ARBA00006525"/>
    </source>
</evidence>
<dbReference type="Pfam" id="PF17782">
    <property type="entry name" value="WHD_DprA"/>
    <property type="match status" value="1"/>
</dbReference>
<organism evidence="4 5">
    <name type="scientific">Clostridium tetanomorphum</name>
    <dbReference type="NCBI Taxonomy" id="1553"/>
    <lineage>
        <taxon>Bacteria</taxon>
        <taxon>Bacillati</taxon>
        <taxon>Bacillota</taxon>
        <taxon>Clostridia</taxon>
        <taxon>Eubacteriales</taxon>
        <taxon>Clostridiaceae</taxon>
        <taxon>Clostridium</taxon>
    </lineage>
</organism>
<dbReference type="SUPFAM" id="SSF102405">
    <property type="entry name" value="MCP/YpsA-like"/>
    <property type="match status" value="1"/>
</dbReference>
<sequence>MNFYDIWFSTVKISNKIKIKLIKKFKTTEAIWKYCNGKENHFSKMMEENKFKSSLINSWNKEKINNIGEILIKEGISTINYYDKLYPKKLRNFEDSPTILFYKGNIEMLNNNKSVAIVGSRNHSYYGENVTRILASKLGEENINVISGMAKGIDSFSHKSSLESGGYTCAVLGCGVDVIYPKVNKKLYYEIINKGCILSEFPPKTPPYAYNFPLRNRIISGVSDLIVIVEASEKSGSLITASYALEQGKDIMVVPGTIFSKTSKGTNKLIRDGAYPLTSVEDIFNILNIKYCSKEEKTPVFQREIEHKIYSNIKDRPIHIDDILKKTNVDIKQLYEVLFELQLKNQITCLSGNYYVRIANSV</sequence>
<dbReference type="RefSeq" id="WP_035148558.1">
    <property type="nucleotide sequence ID" value="NZ_JAAZWO010000019.1"/>
</dbReference>
<evidence type="ECO:0000313" key="4">
    <source>
        <dbReference type="EMBL" id="MBC2398904.1"/>
    </source>
</evidence>
<dbReference type="Gene3D" id="3.40.50.450">
    <property type="match status" value="1"/>
</dbReference>
<dbReference type="Gene3D" id="1.10.10.10">
    <property type="entry name" value="Winged helix-like DNA-binding domain superfamily/Winged helix DNA-binding domain"/>
    <property type="match status" value="1"/>
</dbReference>